<dbReference type="InterPro" id="IPR004365">
    <property type="entry name" value="NA-bd_OB_tRNA"/>
</dbReference>
<dbReference type="InterPro" id="IPR006675">
    <property type="entry name" value="HDIG_dom"/>
</dbReference>
<dbReference type="InterPro" id="IPR006674">
    <property type="entry name" value="HD_domain"/>
</dbReference>
<dbReference type="AlphaFoldDB" id="A0A1J5N209"/>
<dbReference type="Pfam" id="PF01966">
    <property type="entry name" value="HD"/>
    <property type="match status" value="1"/>
</dbReference>
<dbReference type="GO" id="GO:0031125">
    <property type="term" value="P:rRNA 3'-end processing"/>
    <property type="evidence" value="ECO:0007669"/>
    <property type="project" value="TreeGrafter"/>
</dbReference>
<dbReference type="EC" id="3.1.-.-" evidence="3"/>
<name>A0A1J5N209_9BACT</name>
<comment type="caution">
    <text evidence="3">The sequence shown here is derived from an EMBL/GenBank/DDBJ whole genome shotgun (WGS) entry which is preliminary data.</text>
</comment>
<dbReference type="NCBIfam" id="TIGR00277">
    <property type="entry name" value="HDIG"/>
    <property type="match status" value="1"/>
</dbReference>
<evidence type="ECO:0000313" key="4">
    <source>
        <dbReference type="Proteomes" id="UP000181901"/>
    </source>
</evidence>
<dbReference type="Gene3D" id="1.10.3210.10">
    <property type="entry name" value="Hypothetical protein af1432"/>
    <property type="match status" value="1"/>
</dbReference>
<reference evidence="3 4" key="1">
    <citation type="submission" date="2015-09" db="EMBL/GenBank/DDBJ databases">
        <title>Genome of Desulfovibrio dechloracetivorans BerOc1, a mercury methylating strain isolated from highly hydrocarbons and metals contaminated coastal sediments.</title>
        <authorList>
            <person name="Goni Urriza M."/>
            <person name="Gassie C."/>
            <person name="Bouchez O."/>
            <person name="Klopp C."/>
            <person name="Ranchou-Peyruse A."/>
            <person name="Remy G."/>
        </authorList>
    </citation>
    <scope>NUCLEOTIDE SEQUENCE [LARGE SCALE GENOMIC DNA]</scope>
    <source>
        <strain evidence="3 4">BerOc1</strain>
    </source>
</reference>
<dbReference type="GO" id="GO:0003676">
    <property type="term" value="F:nucleic acid binding"/>
    <property type="evidence" value="ECO:0007669"/>
    <property type="project" value="InterPro"/>
</dbReference>
<dbReference type="SMART" id="SM00471">
    <property type="entry name" value="HDc"/>
    <property type="match status" value="1"/>
</dbReference>
<accession>A0A1J5N209</accession>
<dbReference type="PANTHER" id="PTHR37294">
    <property type="entry name" value="3'-5' EXORIBONUCLEASE YHAM"/>
    <property type="match status" value="1"/>
</dbReference>
<dbReference type="OrthoDB" id="9778453at2"/>
<dbReference type="InterPro" id="IPR003607">
    <property type="entry name" value="HD/PDEase_dom"/>
</dbReference>
<dbReference type="GO" id="GO:0016787">
    <property type="term" value="F:hydrolase activity"/>
    <property type="evidence" value="ECO:0007669"/>
    <property type="project" value="UniProtKB-KW"/>
</dbReference>
<dbReference type="RefSeq" id="WP_071547282.1">
    <property type="nucleotide sequence ID" value="NZ_LKAQ01000005.1"/>
</dbReference>
<evidence type="ECO:0000256" key="1">
    <source>
        <dbReference type="ARBA" id="ARBA00022801"/>
    </source>
</evidence>
<keyword evidence="1 3" id="KW-0378">Hydrolase</keyword>
<organism evidence="3 4">
    <name type="scientific">Pseudodesulfovibrio hydrargyri</name>
    <dbReference type="NCBI Taxonomy" id="2125990"/>
    <lineage>
        <taxon>Bacteria</taxon>
        <taxon>Pseudomonadati</taxon>
        <taxon>Thermodesulfobacteriota</taxon>
        <taxon>Desulfovibrionia</taxon>
        <taxon>Desulfovibrionales</taxon>
        <taxon>Desulfovibrionaceae</taxon>
    </lineage>
</organism>
<dbReference type="PANTHER" id="PTHR37294:SF1">
    <property type="entry name" value="3'-5' EXORIBONUCLEASE YHAM"/>
    <property type="match status" value="1"/>
</dbReference>
<evidence type="ECO:0000259" key="2">
    <source>
        <dbReference type="PROSITE" id="PS51831"/>
    </source>
</evidence>
<dbReference type="Proteomes" id="UP000181901">
    <property type="component" value="Unassembled WGS sequence"/>
</dbReference>
<dbReference type="InterPro" id="IPR050798">
    <property type="entry name" value="YhaM_exoribonuc/phosphodiest"/>
</dbReference>
<dbReference type="SUPFAM" id="SSF109604">
    <property type="entry name" value="HD-domain/PDEase-like"/>
    <property type="match status" value="1"/>
</dbReference>
<dbReference type="EMBL" id="LKAQ01000005">
    <property type="protein sequence ID" value="OIQ48848.1"/>
    <property type="molecule type" value="Genomic_DNA"/>
</dbReference>
<sequence length="346" mass="38655">MARSVGKKSQYIQSLSAGQTVDDLFLLAGANQAQSKNGPYWNLSFQDATGSIDGKIWSPKSLEYPTLEPGTMVRVRGFVESYRDKNQLKVDHMDVLDASAPGVDLSDFLPASKTPPEELMEALEDMVTEHMRHKPWKTFCRKVLTHEDIRARLLTAPGAKTVHHAYVGGLLEHTLGVARACMALCDVYPNLDRQTLLAGAIFHDLGKAWELSGGLANDYTDEGRLFGHIQIGMEKLEPFLARSPRLEASLKLHLKHLITSHHGEHEFGSPIRPKTPEAFVLHFADNMDAKLNIIDQAYADMDKTGADWSPYMRFLERNVFRPEPTPDNAKKQNAKAENQCLLPLKA</sequence>
<gene>
    <name evidence="3" type="primary">yhaM</name>
    <name evidence="3" type="ORF">BerOc1_03601</name>
</gene>
<dbReference type="Pfam" id="PF01336">
    <property type="entry name" value="tRNA_anti-codon"/>
    <property type="match status" value="1"/>
</dbReference>
<dbReference type="Gene3D" id="2.40.50.140">
    <property type="entry name" value="Nucleic acid-binding proteins"/>
    <property type="match status" value="1"/>
</dbReference>
<dbReference type="CDD" id="cd04492">
    <property type="entry name" value="YhaM_OBF_like"/>
    <property type="match status" value="1"/>
</dbReference>
<dbReference type="CDD" id="cd00077">
    <property type="entry name" value="HDc"/>
    <property type="match status" value="1"/>
</dbReference>
<evidence type="ECO:0000313" key="3">
    <source>
        <dbReference type="EMBL" id="OIQ48848.1"/>
    </source>
</evidence>
<dbReference type="PROSITE" id="PS51831">
    <property type="entry name" value="HD"/>
    <property type="match status" value="1"/>
</dbReference>
<protein>
    <submittedName>
        <fullName evidence="3">3'-5' exoribonuclease YhaM</fullName>
        <ecNumber evidence="3">3.1.-.-</ecNumber>
    </submittedName>
</protein>
<dbReference type="InterPro" id="IPR012340">
    <property type="entry name" value="NA-bd_OB-fold"/>
</dbReference>
<keyword evidence="4" id="KW-1185">Reference proteome</keyword>
<proteinExistence type="predicted"/>
<feature type="domain" description="HD" evidence="2">
    <location>
        <begin position="170"/>
        <end position="290"/>
    </location>
</feature>